<reference evidence="3" key="1">
    <citation type="journal article" date="2019" name="Int. J. Syst. Evol. Microbiol.">
        <title>The Global Catalogue of Microorganisms (GCM) 10K type strain sequencing project: providing services to taxonomists for standard genome sequencing and annotation.</title>
        <authorList>
            <consortium name="The Broad Institute Genomics Platform"/>
            <consortium name="The Broad Institute Genome Sequencing Center for Infectious Disease"/>
            <person name="Wu L."/>
            <person name="Ma J."/>
        </authorList>
    </citation>
    <scope>NUCLEOTIDE SEQUENCE [LARGE SCALE GENOMIC DNA]</scope>
    <source>
        <strain evidence="3">JCM 16916</strain>
    </source>
</reference>
<evidence type="ECO:0000313" key="3">
    <source>
        <dbReference type="Proteomes" id="UP001501727"/>
    </source>
</evidence>
<evidence type="ECO:0008006" key="4">
    <source>
        <dbReference type="Google" id="ProtNLM"/>
    </source>
</evidence>
<evidence type="ECO:0000256" key="1">
    <source>
        <dbReference type="SAM" id="SignalP"/>
    </source>
</evidence>
<evidence type="ECO:0000313" key="2">
    <source>
        <dbReference type="EMBL" id="GAA3934249.1"/>
    </source>
</evidence>
<feature type="signal peptide" evidence="1">
    <location>
        <begin position="1"/>
        <end position="25"/>
    </location>
</feature>
<keyword evidence="3" id="KW-1185">Reference proteome</keyword>
<dbReference type="RefSeq" id="WP_344760863.1">
    <property type="nucleotide sequence ID" value="NZ_BAAAZU010000031.1"/>
</dbReference>
<organism evidence="2 3">
    <name type="scientific">Luteimonas lutimaris</name>
    <dbReference type="NCBI Taxonomy" id="698645"/>
    <lineage>
        <taxon>Bacteria</taxon>
        <taxon>Pseudomonadati</taxon>
        <taxon>Pseudomonadota</taxon>
        <taxon>Gammaproteobacteria</taxon>
        <taxon>Lysobacterales</taxon>
        <taxon>Lysobacteraceae</taxon>
        <taxon>Luteimonas</taxon>
    </lineage>
</organism>
<protein>
    <recommendedName>
        <fullName evidence="4">FTP domain-containing protein</fullName>
    </recommendedName>
</protein>
<dbReference type="EMBL" id="BAAAZU010000031">
    <property type="protein sequence ID" value="GAA3934249.1"/>
    <property type="molecule type" value="Genomic_DNA"/>
</dbReference>
<feature type="chain" id="PRO_5046611160" description="FTP domain-containing protein" evidence="1">
    <location>
        <begin position="26"/>
        <end position="138"/>
    </location>
</feature>
<dbReference type="NCBIfam" id="NF047450">
    <property type="entry name" value="post-PEP-CTERM_1"/>
    <property type="match status" value="1"/>
</dbReference>
<dbReference type="Proteomes" id="UP001501727">
    <property type="component" value="Unassembled WGS sequence"/>
</dbReference>
<gene>
    <name evidence="2" type="ORF">GCM10022229_30280</name>
</gene>
<accession>A0ABP7N124</accession>
<sequence>MQKKLMGAVAVAAVATLAASGAAMAAQPVSKAKPTTVVYQGVQVAIDPATGRLRAPNAVERRALSQALVRNQANSVRPLDETQARATFKRNRRTGMMSMQVPETQVSYLTAHRTDDGKIEVGHEDIAVDGAQATEVTP</sequence>
<keyword evidence="1" id="KW-0732">Signal</keyword>
<proteinExistence type="predicted"/>
<name>A0ABP7N124_9GAMM</name>
<comment type="caution">
    <text evidence="2">The sequence shown here is derived from an EMBL/GenBank/DDBJ whole genome shotgun (WGS) entry which is preliminary data.</text>
</comment>